<evidence type="ECO:0000313" key="2">
    <source>
        <dbReference type="Proteomes" id="UP000828048"/>
    </source>
</evidence>
<comment type="caution">
    <text evidence="1">The sequence shown here is derived from an EMBL/GenBank/DDBJ whole genome shotgun (WGS) entry which is preliminary data.</text>
</comment>
<dbReference type="EMBL" id="CM037154">
    <property type="protein sequence ID" value="KAH7861085.1"/>
    <property type="molecule type" value="Genomic_DNA"/>
</dbReference>
<proteinExistence type="predicted"/>
<protein>
    <submittedName>
        <fullName evidence="1">Uncharacterized protein</fullName>
    </submittedName>
</protein>
<evidence type="ECO:0000313" key="1">
    <source>
        <dbReference type="EMBL" id="KAH7861085.1"/>
    </source>
</evidence>
<gene>
    <name evidence="1" type="ORF">Vadar_021557</name>
</gene>
<keyword evidence="2" id="KW-1185">Reference proteome</keyword>
<name>A0ACB7Z5B4_9ERIC</name>
<reference evidence="1 2" key="1">
    <citation type="journal article" date="2021" name="Hortic Res">
        <title>High-quality reference genome and annotation aids understanding of berry development for evergreen blueberry (Vaccinium darrowii).</title>
        <authorList>
            <person name="Yu J."/>
            <person name="Hulse-Kemp A.M."/>
            <person name="Babiker E."/>
            <person name="Staton M."/>
        </authorList>
    </citation>
    <scope>NUCLEOTIDE SEQUENCE [LARGE SCALE GENOMIC DNA]</scope>
    <source>
        <strain evidence="2">cv. NJ 8807/NJ 8810</strain>
        <tissue evidence="1">Young leaf</tissue>
    </source>
</reference>
<sequence>MDSGTLGELRERHKWGDNIKVYTRKFHNKRLKKDNINNGGDAVAATSNSGNNTTTVTPDIDESKNNNHNHDGKNNGDAAPQLSPQTLAIEDVNGSQHLQTQAQLDGVSDDLSTHNRLLQDPAVNCGEPSYGNGAAKPIISRVENRVRISLGGEQSKSEIRELKRKLVNELDQVRSSVKKLEAEEVQLTGYSTVSRWQHAGNDERALARVNSEVGSVGHHDSRPLQPPSVSIMEVNHGVSDFVEKEKRTPKENPYYQKSDFLLGNDRLPHAESNKKLKSHGRKKHGGEMRHGFRMDKYAIQVMKICNNLLSRLMKHKYAWVFNKPVDAKAMGLHDYHLVIKQPMDLGTIKSRLSKNWYKSPREFAEDVRLTFRNAMTYNPKGQDVHTMAEELSKIFEEKWTAMETEYNIDWRYEVVDDVGLPTPTSRYFHPPPPQRPIPEVRNSERAESMTGVMPVDYSFKPNASVGRALVPKKPKAKDPNKRDMTYEEKQRLSTNLQSLPPEKLDNIVQIIKKRNSAVSQHDDEIEVDIDNVDAETLWELDRLVSNHKKNLSKNKRRAELALQVRAEATPAVPALNPSSALMDAPKESKEDENNTAAAAAAPVQGERHGDNVSRSSSSSSSSSGSGSSSSDSESDSSSGSDGRHSPRTQEDSVKNISAGS</sequence>
<dbReference type="Proteomes" id="UP000828048">
    <property type="component" value="Chromosome 4"/>
</dbReference>
<accession>A0ACB7Z5B4</accession>
<organism evidence="1 2">
    <name type="scientific">Vaccinium darrowii</name>
    <dbReference type="NCBI Taxonomy" id="229202"/>
    <lineage>
        <taxon>Eukaryota</taxon>
        <taxon>Viridiplantae</taxon>
        <taxon>Streptophyta</taxon>
        <taxon>Embryophyta</taxon>
        <taxon>Tracheophyta</taxon>
        <taxon>Spermatophyta</taxon>
        <taxon>Magnoliopsida</taxon>
        <taxon>eudicotyledons</taxon>
        <taxon>Gunneridae</taxon>
        <taxon>Pentapetalae</taxon>
        <taxon>asterids</taxon>
        <taxon>Ericales</taxon>
        <taxon>Ericaceae</taxon>
        <taxon>Vaccinioideae</taxon>
        <taxon>Vaccinieae</taxon>
        <taxon>Vaccinium</taxon>
    </lineage>
</organism>